<comment type="caution">
    <text evidence="1">The sequence shown here is derived from an EMBL/GenBank/DDBJ whole genome shotgun (WGS) entry which is preliminary data.</text>
</comment>
<protein>
    <submittedName>
        <fullName evidence="1">Uncharacterized protein</fullName>
    </submittedName>
</protein>
<reference evidence="1" key="1">
    <citation type="journal article" date="2021" name="PeerJ">
        <title>Extensive microbial diversity within the chicken gut microbiome revealed by metagenomics and culture.</title>
        <authorList>
            <person name="Gilroy R."/>
            <person name="Ravi A."/>
            <person name="Getino M."/>
            <person name="Pursley I."/>
            <person name="Horton D.L."/>
            <person name="Alikhan N.F."/>
            <person name="Baker D."/>
            <person name="Gharbi K."/>
            <person name="Hall N."/>
            <person name="Watson M."/>
            <person name="Adriaenssens E.M."/>
            <person name="Foster-Nyarko E."/>
            <person name="Jarju S."/>
            <person name="Secka A."/>
            <person name="Antonio M."/>
            <person name="Oren A."/>
            <person name="Chaudhuri R.R."/>
            <person name="La Ragione R."/>
            <person name="Hildebrand F."/>
            <person name="Pallen M.J."/>
        </authorList>
    </citation>
    <scope>NUCLEOTIDE SEQUENCE</scope>
    <source>
        <strain evidence="1">CHK32-1732</strain>
    </source>
</reference>
<dbReference type="EMBL" id="DXGC01000075">
    <property type="protein sequence ID" value="HIW91736.1"/>
    <property type="molecule type" value="Genomic_DNA"/>
</dbReference>
<gene>
    <name evidence="1" type="ORF">H9870_08760</name>
</gene>
<accession>A0A9D1RS60</accession>
<reference evidence="1" key="2">
    <citation type="submission" date="2021-04" db="EMBL/GenBank/DDBJ databases">
        <authorList>
            <person name="Gilroy R."/>
        </authorList>
    </citation>
    <scope>NUCLEOTIDE SEQUENCE</scope>
    <source>
        <strain evidence="1">CHK32-1732</strain>
    </source>
</reference>
<dbReference type="Proteomes" id="UP000824190">
    <property type="component" value="Unassembled WGS sequence"/>
</dbReference>
<sequence>MSSTAGGDASGTKRFRRRTIAWGSIVMVGTGLALGACSTGSDDVAAADGTATSTTAVIEELLDDLFDTDSASETG</sequence>
<name>A0A9D1RS60_9CORY</name>
<organism evidence="1 2">
    <name type="scientific">Candidatus Corynebacterium avicola</name>
    <dbReference type="NCBI Taxonomy" id="2838527"/>
    <lineage>
        <taxon>Bacteria</taxon>
        <taxon>Bacillati</taxon>
        <taxon>Actinomycetota</taxon>
        <taxon>Actinomycetes</taxon>
        <taxon>Mycobacteriales</taxon>
        <taxon>Corynebacteriaceae</taxon>
        <taxon>Corynebacterium</taxon>
    </lineage>
</organism>
<proteinExistence type="predicted"/>
<evidence type="ECO:0000313" key="1">
    <source>
        <dbReference type="EMBL" id="HIW91736.1"/>
    </source>
</evidence>
<dbReference type="AlphaFoldDB" id="A0A9D1RS60"/>
<evidence type="ECO:0000313" key="2">
    <source>
        <dbReference type="Proteomes" id="UP000824190"/>
    </source>
</evidence>